<gene>
    <name evidence="1" type="ORF">POPTR_002G152150</name>
</gene>
<proteinExistence type="predicted"/>
<reference evidence="1 2" key="1">
    <citation type="journal article" date="2006" name="Science">
        <title>The genome of black cottonwood, Populus trichocarpa (Torr. &amp; Gray).</title>
        <authorList>
            <person name="Tuskan G.A."/>
            <person name="Difazio S."/>
            <person name="Jansson S."/>
            <person name="Bohlmann J."/>
            <person name="Grigoriev I."/>
            <person name="Hellsten U."/>
            <person name="Putnam N."/>
            <person name="Ralph S."/>
            <person name="Rombauts S."/>
            <person name="Salamov A."/>
            <person name="Schein J."/>
            <person name="Sterck L."/>
            <person name="Aerts A."/>
            <person name="Bhalerao R.R."/>
            <person name="Bhalerao R.P."/>
            <person name="Blaudez D."/>
            <person name="Boerjan W."/>
            <person name="Brun A."/>
            <person name="Brunner A."/>
            <person name="Busov V."/>
            <person name="Campbell M."/>
            <person name="Carlson J."/>
            <person name="Chalot M."/>
            <person name="Chapman J."/>
            <person name="Chen G.L."/>
            <person name="Cooper D."/>
            <person name="Coutinho P.M."/>
            <person name="Couturier J."/>
            <person name="Covert S."/>
            <person name="Cronk Q."/>
            <person name="Cunningham R."/>
            <person name="Davis J."/>
            <person name="Degroeve S."/>
            <person name="Dejardin A."/>
            <person name="Depamphilis C."/>
            <person name="Detter J."/>
            <person name="Dirks B."/>
            <person name="Dubchak I."/>
            <person name="Duplessis S."/>
            <person name="Ehlting J."/>
            <person name="Ellis B."/>
            <person name="Gendler K."/>
            <person name="Goodstein D."/>
            <person name="Gribskov M."/>
            <person name="Grimwood J."/>
            <person name="Groover A."/>
            <person name="Gunter L."/>
            <person name="Hamberger B."/>
            <person name="Heinze B."/>
            <person name="Helariutta Y."/>
            <person name="Henrissat B."/>
            <person name="Holligan D."/>
            <person name="Holt R."/>
            <person name="Huang W."/>
            <person name="Islam-Faridi N."/>
            <person name="Jones S."/>
            <person name="Jones-Rhoades M."/>
            <person name="Jorgensen R."/>
            <person name="Joshi C."/>
            <person name="Kangasjarvi J."/>
            <person name="Karlsson J."/>
            <person name="Kelleher C."/>
            <person name="Kirkpatrick R."/>
            <person name="Kirst M."/>
            <person name="Kohler A."/>
            <person name="Kalluri U."/>
            <person name="Larimer F."/>
            <person name="Leebens-Mack J."/>
            <person name="Leple J.C."/>
            <person name="Locascio P."/>
            <person name="Lou Y."/>
            <person name="Lucas S."/>
            <person name="Martin F."/>
            <person name="Montanini B."/>
            <person name="Napoli C."/>
            <person name="Nelson D.R."/>
            <person name="Nelson C."/>
            <person name="Nieminen K."/>
            <person name="Nilsson O."/>
            <person name="Pereda V."/>
            <person name="Peter G."/>
            <person name="Philippe R."/>
            <person name="Pilate G."/>
            <person name="Poliakov A."/>
            <person name="Razumovskaya J."/>
            <person name="Richardson P."/>
            <person name="Rinaldi C."/>
            <person name="Ritland K."/>
            <person name="Rouze P."/>
            <person name="Ryaboy D."/>
            <person name="Schmutz J."/>
            <person name="Schrader J."/>
            <person name="Segerman B."/>
            <person name="Shin H."/>
            <person name="Siddiqui A."/>
            <person name="Sterky F."/>
            <person name="Terry A."/>
            <person name="Tsai C.J."/>
            <person name="Uberbacher E."/>
            <person name="Unneberg P."/>
            <person name="Vahala J."/>
            <person name="Wall K."/>
            <person name="Wessler S."/>
            <person name="Yang G."/>
            <person name="Yin T."/>
            <person name="Douglas C."/>
            <person name="Marra M."/>
            <person name="Sandberg G."/>
            <person name="Van de Peer Y."/>
            <person name="Rokhsar D."/>
        </authorList>
    </citation>
    <scope>NUCLEOTIDE SEQUENCE [LARGE SCALE GENOMIC DNA]</scope>
    <source>
        <strain evidence="2">cv. Nisqually</strain>
    </source>
</reference>
<dbReference type="EMBL" id="CM009291">
    <property type="protein sequence ID" value="RQO86994.1"/>
    <property type="molecule type" value="Genomic_DNA"/>
</dbReference>
<evidence type="ECO:0000313" key="1">
    <source>
        <dbReference type="EMBL" id="RQO86994.1"/>
    </source>
</evidence>
<keyword evidence="2" id="KW-1185">Reference proteome</keyword>
<accession>A0A3N7G3C7</accession>
<dbReference type="AlphaFoldDB" id="A0A3N7G3C7"/>
<dbReference type="Proteomes" id="UP000006729">
    <property type="component" value="Chromosome 2"/>
</dbReference>
<dbReference type="InParanoid" id="A0A3N7G3C7"/>
<name>A0A3N7G3C7_POPTR</name>
<sequence>MWFTRNLLHGNCKNKQAAAELELQGSVDLPELAGLVSERRWTKTPSLQSLLMSRDDASFVSFSKCY</sequence>
<organism evidence="1 2">
    <name type="scientific">Populus trichocarpa</name>
    <name type="common">Western balsam poplar</name>
    <name type="synonym">Populus balsamifera subsp. trichocarpa</name>
    <dbReference type="NCBI Taxonomy" id="3694"/>
    <lineage>
        <taxon>Eukaryota</taxon>
        <taxon>Viridiplantae</taxon>
        <taxon>Streptophyta</taxon>
        <taxon>Embryophyta</taxon>
        <taxon>Tracheophyta</taxon>
        <taxon>Spermatophyta</taxon>
        <taxon>Magnoliopsida</taxon>
        <taxon>eudicotyledons</taxon>
        <taxon>Gunneridae</taxon>
        <taxon>Pentapetalae</taxon>
        <taxon>rosids</taxon>
        <taxon>fabids</taxon>
        <taxon>Malpighiales</taxon>
        <taxon>Salicaceae</taxon>
        <taxon>Saliceae</taxon>
        <taxon>Populus</taxon>
    </lineage>
</organism>
<protein>
    <submittedName>
        <fullName evidence="1">Uncharacterized protein</fullName>
    </submittedName>
</protein>
<evidence type="ECO:0000313" key="2">
    <source>
        <dbReference type="Proteomes" id="UP000006729"/>
    </source>
</evidence>